<protein>
    <submittedName>
        <fullName evidence="1">Uncharacterized protein</fullName>
    </submittedName>
</protein>
<dbReference type="OrthoDB" id="7774565at2"/>
<evidence type="ECO:0000313" key="1">
    <source>
        <dbReference type="EMBL" id="SHL32076.1"/>
    </source>
</evidence>
<accession>A0A1M6ZNP3</accession>
<gene>
    <name evidence="1" type="ORF">SAMN05444398_1021</name>
</gene>
<organism evidence="1 2">
    <name type="scientific">Roseovarius pacificus</name>
    <dbReference type="NCBI Taxonomy" id="337701"/>
    <lineage>
        <taxon>Bacteria</taxon>
        <taxon>Pseudomonadati</taxon>
        <taxon>Pseudomonadota</taxon>
        <taxon>Alphaproteobacteria</taxon>
        <taxon>Rhodobacterales</taxon>
        <taxon>Roseobacteraceae</taxon>
        <taxon>Roseovarius</taxon>
    </lineage>
</organism>
<dbReference type="RefSeq" id="WP_073033743.1">
    <property type="nucleotide sequence ID" value="NZ_BMLR01000002.1"/>
</dbReference>
<dbReference type="Proteomes" id="UP000183974">
    <property type="component" value="Unassembled WGS sequence"/>
</dbReference>
<proteinExistence type="predicted"/>
<dbReference type="AlphaFoldDB" id="A0A1M6ZNP3"/>
<evidence type="ECO:0000313" key="2">
    <source>
        <dbReference type="Proteomes" id="UP000183974"/>
    </source>
</evidence>
<reference evidence="1 2" key="1">
    <citation type="submission" date="2016-11" db="EMBL/GenBank/DDBJ databases">
        <authorList>
            <person name="Jaros S."/>
            <person name="Januszkiewicz K."/>
            <person name="Wedrychowicz H."/>
        </authorList>
    </citation>
    <scope>NUCLEOTIDE SEQUENCE [LARGE SCALE GENOMIC DNA]</scope>
    <source>
        <strain evidence="1 2">DSM 29589</strain>
    </source>
</reference>
<dbReference type="STRING" id="337701.SAMN05444398_1021"/>
<keyword evidence="2" id="KW-1185">Reference proteome</keyword>
<dbReference type="EMBL" id="FRBR01000002">
    <property type="protein sequence ID" value="SHL32076.1"/>
    <property type="molecule type" value="Genomic_DNA"/>
</dbReference>
<sequence length="178" mass="20024">MRFLLVFYSSATHEWRILDTASLPVSCLSGLPGVLQHEQDVMLRWLLGCYEVLELTTPPVTEGDSDFVGEYAEVYSLATQVSMVPTDGEYRGPWLEILRETQSPAATLRLRKACVACSDAGLRLLNLRVKRPFDVSNDACRATAARLTDWQNLKVAQDRRFACARDNPKALTDWTDKV</sequence>
<name>A0A1M6ZNP3_9RHOB</name>